<name>A0A1D1YKJ0_9ARAE</name>
<feature type="non-terminal residue" evidence="1">
    <location>
        <position position="194"/>
    </location>
</feature>
<keyword evidence="1" id="KW-0261">Viral envelope protein</keyword>
<proteinExistence type="predicted"/>
<evidence type="ECO:0000313" key="1">
    <source>
        <dbReference type="EMBL" id="JAT55161.1"/>
    </source>
</evidence>
<organism evidence="1">
    <name type="scientific">Anthurium amnicola</name>
    <dbReference type="NCBI Taxonomy" id="1678845"/>
    <lineage>
        <taxon>Eukaryota</taxon>
        <taxon>Viridiplantae</taxon>
        <taxon>Streptophyta</taxon>
        <taxon>Embryophyta</taxon>
        <taxon>Tracheophyta</taxon>
        <taxon>Spermatophyta</taxon>
        <taxon>Magnoliopsida</taxon>
        <taxon>Liliopsida</taxon>
        <taxon>Araceae</taxon>
        <taxon>Pothoideae</taxon>
        <taxon>Potheae</taxon>
        <taxon>Anthurium</taxon>
    </lineage>
</organism>
<dbReference type="AlphaFoldDB" id="A0A1D1YKJ0"/>
<accession>A0A1D1YKJ0</accession>
<dbReference type="PANTHER" id="PTHR37265:SF5">
    <property type="entry name" value="OS01G0195300 PROTEIN"/>
    <property type="match status" value="1"/>
</dbReference>
<reference evidence="1" key="1">
    <citation type="submission" date="2015-07" db="EMBL/GenBank/DDBJ databases">
        <title>Transcriptome Assembly of Anthurium amnicola.</title>
        <authorList>
            <person name="Suzuki J."/>
        </authorList>
    </citation>
    <scope>NUCLEOTIDE SEQUENCE</scope>
</reference>
<feature type="non-terminal residue" evidence="1">
    <location>
        <position position="1"/>
    </location>
</feature>
<protein>
    <submittedName>
        <fullName evidence="1">Envelope glycoprotein</fullName>
    </submittedName>
</protein>
<keyword evidence="1" id="KW-0946">Virion</keyword>
<sequence>CCCCCCCGGGGGMESRACNEREEPESRQVVVEGEVADVPTMYMYDDMDDDDFDPAKFHIEEGMVAEVMKRLEQEINQPCDSGDFTPHGHQLTQQQYQVVPSPSSSPLTAAPFVTINGNEESCGPSFSDSASTVMASIDTRGAVVTGLAVAQPAPVQAADAEEAEEIWPWFLLDPAAEAALGMVPAAGDGDATAE</sequence>
<dbReference type="EMBL" id="GDJX01012775">
    <property type="protein sequence ID" value="JAT55161.1"/>
    <property type="molecule type" value="Transcribed_RNA"/>
</dbReference>
<gene>
    <name evidence="1" type="primary">GP_10</name>
    <name evidence="1" type="ORF">g.5690</name>
</gene>
<dbReference type="PANTHER" id="PTHR37265">
    <property type="entry name" value="OS01G0195300 PROTEIN"/>
    <property type="match status" value="1"/>
</dbReference>